<dbReference type="SUPFAM" id="SSF53639">
    <property type="entry name" value="AraD/HMP-PK domain-like"/>
    <property type="match status" value="1"/>
</dbReference>
<dbReference type="InterPro" id="IPR001303">
    <property type="entry name" value="Aldolase_II/adducin_N"/>
</dbReference>
<gene>
    <name evidence="4" type="ORF">QE109_03285</name>
</gene>
<organism evidence="4 5">
    <name type="scientific">Fusibacter bizertensis</name>
    <dbReference type="NCBI Taxonomy" id="1488331"/>
    <lineage>
        <taxon>Bacteria</taxon>
        <taxon>Bacillati</taxon>
        <taxon>Bacillota</taxon>
        <taxon>Clostridia</taxon>
        <taxon>Eubacteriales</taxon>
        <taxon>Eubacteriales Family XII. Incertae Sedis</taxon>
        <taxon>Fusibacter</taxon>
    </lineage>
</organism>
<evidence type="ECO:0000259" key="3">
    <source>
        <dbReference type="SMART" id="SM01007"/>
    </source>
</evidence>
<sequence length="217" mass="23789">MSLKHQIARKEIIDTSLTILKSSLVIGTWGNLSVRIAGEELVAITPTGVEYEKMLPENIPIVDMEGNLIDGNMKPSIELPMHLEIYKNRPDINAIVHTHSVHCTAMAIARKPIPASCEDLVQIVGGDVRVSDYRLPGSDDLGQVVVEALRDRQAVILSNHGLLAAGSTLKETIKIALICEKSAQATIMAANIGGAIELSREDCEFMRDFYLNKYGQR</sequence>
<accession>A0ABT6N9S2</accession>
<dbReference type="RefSeq" id="WP_281092952.1">
    <property type="nucleotide sequence ID" value="NZ_JARYZI010000001.1"/>
</dbReference>
<evidence type="ECO:0000313" key="4">
    <source>
        <dbReference type="EMBL" id="MDH8677154.1"/>
    </source>
</evidence>
<proteinExistence type="predicted"/>
<keyword evidence="1" id="KW-0479">Metal-binding</keyword>
<dbReference type="Gene3D" id="3.40.225.10">
    <property type="entry name" value="Class II aldolase/adducin N-terminal domain"/>
    <property type="match status" value="1"/>
</dbReference>
<evidence type="ECO:0000256" key="1">
    <source>
        <dbReference type="ARBA" id="ARBA00022723"/>
    </source>
</evidence>
<name>A0ABT6N9S2_9FIRM</name>
<protein>
    <submittedName>
        <fullName evidence="4">Class II aldolase/adducin family protein</fullName>
    </submittedName>
</protein>
<dbReference type="PANTHER" id="PTHR22789">
    <property type="entry name" value="FUCULOSE PHOSPHATE ALDOLASE"/>
    <property type="match status" value="1"/>
</dbReference>
<dbReference type="Pfam" id="PF00596">
    <property type="entry name" value="Aldolase_II"/>
    <property type="match status" value="1"/>
</dbReference>
<feature type="domain" description="Class II aldolase/adducin N-terminal" evidence="3">
    <location>
        <begin position="10"/>
        <end position="187"/>
    </location>
</feature>
<dbReference type="InterPro" id="IPR036409">
    <property type="entry name" value="Aldolase_II/adducin_N_sf"/>
</dbReference>
<keyword evidence="5" id="KW-1185">Reference proteome</keyword>
<reference evidence="4 5" key="1">
    <citation type="submission" date="2023-04" db="EMBL/GenBank/DDBJ databases">
        <title>Fusibacter bizertensis strain WBS, isolated from littoral bottom sediments of the Arctic seas - biochemical and genomic analysis.</title>
        <authorList>
            <person name="Brioukhanov A.L."/>
        </authorList>
    </citation>
    <scope>NUCLEOTIDE SEQUENCE [LARGE SCALE GENOMIC DNA]</scope>
    <source>
        <strain evidence="4 5">WBS</strain>
    </source>
</reference>
<comment type="caution">
    <text evidence="4">The sequence shown here is derived from an EMBL/GenBank/DDBJ whole genome shotgun (WGS) entry which is preliminary data.</text>
</comment>
<dbReference type="Proteomes" id="UP001158045">
    <property type="component" value="Unassembled WGS sequence"/>
</dbReference>
<evidence type="ECO:0000256" key="2">
    <source>
        <dbReference type="ARBA" id="ARBA00023239"/>
    </source>
</evidence>
<dbReference type="InterPro" id="IPR050197">
    <property type="entry name" value="Aldolase_class_II_sugar_metab"/>
</dbReference>
<keyword evidence="2" id="KW-0456">Lyase</keyword>
<dbReference type="PANTHER" id="PTHR22789:SF0">
    <property type="entry name" value="3-OXO-TETRONATE 4-PHOSPHATE DECARBOXYLASE-RELATED"/>
    <property type="match status" value="1"/>
</dbReference>
<dbReference type="EMBL" id="JARYZI010000001">
    <property type="protein sequence ID" value="MDH8677154.1"/>
    <property type="molecule type" value="Genomic_DNA"/>
</dbReference>
<evidence type="ECO:0000313" key="5">
    <source>
        <dbReference type="Proteomes" id="UP001158045"/>
    </source>
</evidence>
<dbReference type="SMART" id="SM01007">
    <property type="entry name" value="Aldolase_II"/>
    <property type="match status" value="1"/>
</dbReference>